<keyword evidence="3" id="KW-1185">Reference proteome</keyword>
<gene>
    <name evidence="2" type="ORF">B0H16DRAFT_1469540</name>
</gene>
<organism evidence="2 3">
    <name type="scientific">Mycena metata</name>
    <dbReference type="NCBI Taxonomy" id="1033252"/>
    <lineage>
        <taxon>Eukaryota</taxon>
        <taxon>Fungi</taxon>
        <taxon>Dikarya</taxon>
        <taxon>Basidiomycota</taxon>
        <taxon>Agaricomycotina</taxon>
        <taxon>Agaricomycetes</taxon>
        <taxon>Agaricomycetidae</taxon>
        <taxon>Agaricales</taxon>
        <taxon>Marasmiineae</taxon>
        <taxon>Mycenaceae</taxon>
        <taxon>Mycena</taxon>
    </lineage>
</organism>
<proteinExistence type="predicted"/>
<feature type="region of interest" description="Disordered" evidence="1">
    <location>
        <begin position="1"/>
        <end position="20"/>
    </location>
</feature>
<feature type="compositionally biased region" description="Low complexity" evidence="1">
    <location>
        <begin position="401"/>
        <end position="425"/>
    </location>
</feature>
<evidence type="ECO:0000313" key="2">
    <source>
        <dbReference type="EMBL" id="KAJ7730569.1"/>
    </source>
</evidence>
<dbReference type="AlphaFoldDB" id="A0AAD7MSY5"/>
<protein>
    <submittedName>
        <fullName evidence="2">Uncharacterized protein</fullName>
    </submittedName>
</protein>
<accession>A0AAD7MSY5</accession>
<comment type="caution">
    <text evidence="2">The sequence shown here is derived from an EMBL/GenBank/DDBJ whole genome shotgun (WGS) entry which is preliminary data.</text>
</comment>
<evidence type="ECO:0000256" key="1">
    <source>
        <dbReference type="SAM" id="MobiDB-lite"/>
    </source>
</evidence>
<dbReference type="EMBL" id="JARKIB010000158">
    <property type="protein sequence ID" value="KAJ7730569.1"/>
    <property type="molecule type" value="Genomic_DNA"/>
</dbReference>
<sequence>MNTEYIERIDLPQPPPCHSATHPRLCQANVHDASDRSRLEPFTDGEAIERIWYNAQPAPSRSRLPDAVTRTTDDGAVECHSPPPLVCQRRPSIDDFSPPPLLRSMGYDSDTDAAAECATARSSRRVSYLLNLYRKTGPKSPLLAYLDHPTIDLSFSAQRPYTSLNLTTILSLYTVLTLNASCWGCNEGKTTLRYRERNKVELRRKARERMAKHWAQLKQLGEAWAAYTAKAREDSAQYRLLNAEMLASNQAAYRTKYIIQSGRRGRPLSLFVLSFFFDIWQVSTVGPKECGPEGTKMAGSYGSEEIIELGPEELFAHALEGEGGRVSTGVRRRDILSENDLGGHGEGICRGSSQNLPMTLLPTTVPHDDPVTALRTRPVLSPSPSFDTRCLRIAHLSRQHAPTSTLASTPTLTPTQTQGTQPQPQVVQPMSMITISIGRCLMPYYPDVGIDIDTHLQDAHKYFYVVKEGRVKGTFTNNTIATSQTRHFSNSRMHAVPTVDGACREREKNCCDSHGAVCPDIIGSSGGYFQGPMPTVSLLSSPSPTPSDHSALSVDTTLSVDSFGSSQLSDAAAGVPMNTASHPPITDSTRITLVNDEVRRLDKGKYWGVPGVLSTFGRRIHRPNVWGHHDKRVVDDFIMTSAVEAEPEY</sequence>
<name>A0AAD7MSY5_9AGAR</name>
<reference evidence="2" key="1">
    <citation type="submission" date="2023-03" db="EMBL/GenBank/DDBJ databases">
        <title>Massive genome expansion in bonnet fungi (Mycena s.s.) driven by repeated elements and novel gene families across ecological guilds.</title>
        <authorList>
            <consortium name="Lawrence Berkeley National Laboratory"/>
            <person name="Harder C.B."/>
            <person name="Miyauchi S."/>
            <person name="Viragh M."/>
            <person name="Kuo A."/>
            <person name="Thoen E."/>
            <person name="Andreopoulos B."/>
            <person name="Lu D."/>
            <person name="Skrede I."/>
            <person name="Drula E."/>
            <person name="Henrissat B."/>
            <person name="Morin E."/>
            <person name="Kohler A."/>
            <person name="Barry K."/>
            <person name="LaButti K."/>
            <person name="Morin E."/>
            <person name="Salamov A."/>
            <person name="Lipzen A."/>
            <person name="Mereny Z."/>
            <person name="Hegedus B."/>
            <person name="Baldrian P."/>
            <person name="Stursova M."/>
            <person name="Weitz H."/>
            <person name="Taylor A."/>
            <person name="Grigoriev I.V."/>
            <person name="Nagy L.G."/>
            <person name="Martin F."/>
            <person name="Kauserud H."/>
        </authorList>
    </citation>
    <scope>NUCLEOTIDE SEQUENCE</scope>
    <source>
        <strain evidence="2">CBHHK182m</strain>
    </source>
</reference>
<feature type="region of interest" description="Disordered" evidence="1">
    <location>
        <begin position="399"/>
        <end position="425"/>
    </location>
</feature>
<evidence type="ECO:0000313" key="3">
    <source>
        <dbReference type="Proteomes" id="UP001215598"/>
    </source>
</evidence>
<dbReference type="Proteomes" id="UP001215598">
    <property type="component" value="Unassembled WGS sequence"/>
</dbReference>
<feature type="compositionally biased region" description="Basic and acidic residues" evidence="1">
    <location>
        <begin position="1"/>
        <end position="10"/>
    </location>
</feature>